<dbReference type="Proteomes" id="UP000688137">
    <property type="component" value="Unassembled WGS sequence"/>
</dbReference>
<dbReference type="PROSITE" id="PS51419">
    <property type="entry name" value="RAB"/>
    <property type="match status" value="1"/>
</dbReference>
<dbReference type="PROSITE" id="PS51420">
    <property type="entry name" value="RHO"/>
    <property type="match status" value="1"/>
</dbReference>
<accession>A0A8S1NPJ9</accession>
<dbReference type="CDD" id="cd00154">
    <property type="entry name" value="Rab"/>
    <property type="match status" value="1"/>
</dbReference>
<dbReference type="InterPro" id="IPR050209">
    <property type="entry name" value="Rab_GTPases_membrane_traffic"/>
</dbReference>
<comment type="similarity">
    <text evidence="1">Belongs to the small GTPase superfamily. Rab family.</text>
</comment>
<dbReference type="SMART" id="SM00176">
    <property type="entry name" value="RAN"/>
    <property type="match status" value="1"/>
</dbReference>
<evidence type="ECO:0000313" key="2">
    <source>
        <dbReference type="EMBL" id="CAD8092201.1"/>
    </source>
</evidence>
<dbReference type="InterPro" id="IPR005225">
    <property type="entry name" value="Small_GTP-bd"/>
</dbReference>
<evidence type="ECO:0000256" key="1">
    <source>
        <dbReference type="ARBA" id="ARBA00006270"/>
    </source>
</evidence>
<name>A0A8S1NPJ9_PARPR</name>
<protein>
    <submittedName>
        <fullName evidence="2">Uncharacterized protein</fullName>
    </submittedName>
</protein>
<dbReference type="NCBIfam" id="TIGR00231">
    <property type="entry name" value="small_GTP"/>
    <property type="match status" value="1"/>
</dbReference>
<dbReference type="SMART" id="SM00174">
    <property type="entry name" value="RHO"/>
    <property type="match status" value="1"/>
</dbReference>
<proteinExistence type="inferred from homology"/>
<dbReference type="PROSITE" id="PS51421">
    <property type="entry name" value="RAS"/>
    <property type="match status" value="1"/>
</dbReference>
<dbReference type="GO" id="GO:0003924">
    <property type="term" value="F:GTPase activity"/>
    <property type="evidence" value="ECO:0007669"/>
    <property type="project" value="InterPro"/>
</dbReference>
<dbReference type="Pfam" id="PF00071">
    <property type="entry name" value="Ras"/>
    <property type="match status" value="1"/>
</dbReference>
<comment type="caution">
    <text evidence="2">The sequence shown here is derived from an EMBL/GenBank/DDBJ whole genome shotgun (WGS) entry which is preliminary data.</text>
</comment>
<dbReference type="FunFam" id="3.40.50.300:FF:001329">
    <property type="entry name" value="Small GTP-binding protein, putative"/>
    <property type="match status" value="1"/>
</dbReference>
<dbReference type="SMART" id="SM00173">
    <property type="entry name" value="RAS"/>
    <property type="match status" value="1"/>
</dbReference>
<reference evidence="2" key="1">
    <citation type="submission" date="2021-01" db="EMBL/GenBank/DDBJ databases">
        <authorList>
            <consortium name="Genoscope - CEA"/>
            <person name="William W."/>
        </authorList>
    </citation>
    <scope>NUCLEOTIDE SEQUENCE</scope>
</reference>
<evidence type="ECO:0000313" key="3">
    <source>
        <dbReference type="Proteomes" id="UP000688137"/>
    </source>
</evidence>
<organism evidence="2 3">
    <name type="scientific">Paramecium primaurelia</name>
    <dbReference type="NCBI Taxonomy" id="5886"/>
    <lineage>
        <taxon>Eukaryota</taxon>
        <taxon>Sar</taxon>
        <taxon>Alveolata</taxon>
        <taxon>Ciliophora</taxon>
        <taxon>Intramacronucleata</taxon>
        <taxon>Oligohymenophorea</taxon>
        <taxon>Peniculida</taxon>
        <taxon>Parameciidae</taxon>
        <taxon>Paramecium</taxon>
    </lineage>
</organism>
<dbReference type="SMART" id="SM00175">
    <property type="entry name" value="RAB"/>
    <property type="match status" value="1"/>
</dbReference>
<keyword evidence="3" id="KW-1185">Reference proteome</keyword>
<dbReference type="EMBL" id="CAJJDM010000093">
    <property type="protein sequence ID" value="CAD8092201.1"/>
    <property type="molecule type" value="Genomic_DNA"/>
</dbReference>
<dbReference type="InterPro" id="IPR001806">
    <property type="entry name" value="Small_GTPase"/>
</dbReference>
<sequence>MMNYTKVINTFQGIVILVGDSSVGKTSYLIRLTKNVIKKQSQPTIGVEYAAQSILLPEEGKIVKSVIWDTAGAEKYKAITTAHYRKSEGALLFYDLSDKNSFDNVLNWRQEIIQYTEDSIVIMLVGNKLDLIQENFSNRCVAVNEVKQICQKYNMIYYETSAKEGTNVKESFEQLIRSYYSNSNQKFMSTNSNVQKRRSLQIIKIILILNIKVHINQQYNQILNKVYKLKNNLTLVVVLNDLNQIQLMILLQKMQEFILKQEFFIQMSNFLRLFAKNKSLQ</sequence>
<dbReference type="AlphaFoldDB" id="A0A8S1NPJ9"/>
<dbReference type="GO" id="GO:0005525">
    <property type="term" value="F:GTP binding"/>
    <property type="evidence" value="ECO:0007669"/>
    <property type="project" value="InterPro"/>
</dbReference>
<gene>
    <name evidence="2" type="ORF">PPRIM_AZ9-3.1.T0900042</name>
</gene>
<dbReference type="PANTHER" id="PTHR47979">
    <property type="entry name" value="DRAB11-RELATED"/>
    <property type="match status" value="1"/>
</dbReference>